<protein>
    <submittedName>
        <fullName evidence="8">MFS transporter</fullName>
    </submittedName>
</protein>
<dbReference type="CDD" id="cd17328">
    <property type="entry name" value="MFS_spinster_like"/>
    <property type="match status" value="1"/>
</dbReference>
<proteinExistence type="predicted"/>
<dbReference type="InterPro" id="IPR011701">
    <property type="entry name" value="MFS"/>
</dbReference>
<dbReference type="InterPro" id="IPR044770">
    <property type="entry name" value="MFS_spinster-like"/>
</dbReference>
<accession>A0ABY7TN52</accession>
<feature type="domain" description="Major facilitator superfamily (MFS) profile" evidence="7">
    <location>
        <begin position="24"/>
        <end position="425"/>
    </location>
</feature>
<dbReference type="InterPro" id="IPR036259">
    <property type="entry name" value="MFS_trans_sf"/>
</dbReference>
<sequence length="430" mass="45818">MAGETAATDTGGRRIESAGYRGLVLVMLLLVYTFNFIDRQILGILALPIKEEFQLTDTQLGLLSGIAFALFYTALGIPIAWLADRKSRTAIITISLALWSLFTAMCGAAGNFWQLFLARLGVGVGEAGGVAPTYALIADYFPRSSRAKAMAFYSLGIPLGSALGILLGGWIAATVDWRVAFVSVGLAGLVLAPIFRLVVKEPARGRFDPPQPSAEAPPFRAVLALLRRKPSFWLLAFGASCSSIVGYGMLFWTVSFFARTFALAPITVSQIVGGITFVGGVAGVWAGGWLGDRLGPSNPAAYGRVPAIAYLIAVPFYVTGLLVHNLPVTILLFVVPVALALVWLGPVITAVQHLVPPSMRATASATFLFVNNLIGIGLGPLIIGFISDKLGPQFGDDALRYSILCVLVFYLLAALLMGLASRHLAKDWNR</sequence>
<feature type="transmembrane region" description="Helical" evidence="6">
    <location>
        <begin position="179"/>
        <end position="199"/>
    </location>
</feature>
<dbReference type="Gene3D" id="1.20.1250.20">
    <property type="entry name" value="MFS general substrate transporter like domains"/>
    <property type="match status" value="1"/>
</dbReference>
<evidence type="ECO:0000256" key="2">
    <source>
        <dbReference type="ARBA" id="ARBA00022448"/>
    </source>
</evidence>
<dbReference type="PROSITE" id="PS50850">
    <property type="entry name" value="MFS"/>
    <property type="match status" value="1"/>
</dbReference>
<feature type="transmembrane region" description="Helical" evidence="6">
    <location>
        <begin position="330"/>
        <end position="351"/>
    </location>
</feature>
<dbReference type="EMBL" id="CP117411">
    <property type="protein sequence ID" value="WCT74629.1"/>
    <property type="molecule type" value="Genomic_DNA"/>
</dbReference>
<dbReference type="InterPro" id="IPR020846">
    <property type="entry name" value="MFS_dom"/>
</dbReference>
<feature type="transmembrane region" description="Helical" evidence="6">
    <location>
        <begin position="61"/>
        <end position="83"/>
    </location>
</feature>
<feature type="transmembrane region" description="Helical" evidence="6">
    <location>
        <begin position="150"/>
        <end position="173"/>
    </location>
</feature>
<keyword evidence="9" id="KW-1185">Reference proteome</keyword>
<dbReference type="PANTHER" id="PTHR23505">
    <property type="entry name" value="SPINSTER"/>
    <property type="match status" value="1"/>
</dbReference>
<dbReference type="SUPFAM" id="SSF103473">
    <property type="entry name" value="MFS general substrate transporter"/>
    <property type="match status" value="1"/>
</dbReference>
<evidence type="ECO:0000259" key="7">
    <source>
        <dbReference type="PROSITE" id="PS50850"/>
    </source>
</evidence>
<name>A0ABY7TN52_9SPHN</name>
<evidence type="ECO:0000313" key="9">
    <source>
        <dbReference type="Proteomes" id="UP001220395"/>
    </source>
</evidence>
<evidence type="ECO:0000256" key="4">
    <source>
        <dbReference type="ARBA" id="ARBA00022989"/>
    </source>
</evidence>
<evidence type="ECO:0000256" key="5">
    <source>
        <dbReference type="ARBA" id="ARBA00023136"/>
    </source>
</evidence>
<dbReference type="PANTHER" id="PTHR23505:SF79">
    <property type="entry name" value="PROTEIN SPINSTER"/>
    <property type="match status" value="1"/>
</dbReference>
<feature type="transmembrane region" description="Helical" evidence="6">
    <location>
        <begin position="363"/>
        <end position="386"/>
    </location>
</feature>
<keyword evidence="5 6" id="KW-0472">Membrane</keyword>
<comment type="subcellular location">
    <subcellularLocation>
        <location evidence="1">Membrane</location>
        <topology evidence="1">Multi-pass membrane protein</topology>
    </subcellularLocation>
</comment>
<feature type="transmembrane region" description="Helical" evidence="6">
    <location>
        <begin position="116"/>
        <end position="138"/>
    </location>
</feature>
<organism evidence="8 9">
    <name type="scientific">Sphingomonas naphthae</name>
    <dbReference type="NCBI Taxonomy" id="1813468"/>
    <lineage>
        <taxon>Bacteria</taxon>
        <taxon>Pseudomonadati</taxon>
        <taxon>Pseudomonadota</taxon>
        <taxon>Alphaproteobacteria</taxon>
        <taxon>Sphingomonadales</taxon>
        <taxon>Sphingomonadaceae</taxon>
        <taxon>Sphingomonas</taxon>
    </lineage>
</organism>
<keyword evidence="3 6" id="KW-0812">Transmembrane</keyword>
<feature type="transmembrane region" description="Helical" evidence="6">
    <location>
        <begin position="23"/>
        <end position="49"/>
    </location>
</feature>
<dbReference type="Proteomes" id="UP001220395">
    <property type="component" value="Chromosome"/>
</dbReference>
<feature type="transmembrane region" description="Helical" evidence="6">
    <location>
        <begin position="302"/>
        <end position="324"/>
    </location>
</feature>
<feature type="transmembrane region" description="Helical" evidence="6">
    <location>
        <begin position="232"/>
        <end position="258"/>
    </location>
</feature>
<dbReference type="RefSeq" id="WP_273689821.1">
    <property type="nucleotide sequence ID" value="NZ_CP117411.1"/>
</dbReference>
<reference evidence="8 9" key="1">
    <citation type="submission" date="2023-02" db="EMBL/GenBank/DDBJ databases">
        <title>Genome sequence of Sphingomonas naphthae.</title>
        <authorList>
            <person name="Kim S."/>
            <person name="Heo J."/>
            <person name="Kwon S.-W."/>
        </authorList>
    </citation>
    <scope>NUCLEOTIDE SEQUENCE [LARGE SCALE GENOMIC DNA]</scope>
    <source>
        <strain evidence="8 9">KACC 18716</strain>
    </source>
</reference>
<dbReference type="Pfam" id="PF07690">
    <property type="entry name" value="MFS_1"/>
    <property type="match status" value="1"/>
</dbReference>
<keyword evidence="4 6" id="KW-1133">Transmembrane helix</keyword>
<keyword evidence="2" id="KW-0813">Transport</keyword>
<feature type="transmembrane region" description="Helical" evidence="6">
    <location>
        <begin position="90"/>
        <end position="110"/>
    </location>
</feature>
<evidence type="ECO:0000256" key="1">
    <source>
        <dbReference type="ARBA" id="ARBA00004141"/>
    </source>
</evidence>
<evidence type="ECO:0000313" key="8">
    <source>
        <dbReference type="EMBL" id="WCT74629.1"/>
    </source>
</evidence>
<evidence type="ECO:0000256" key="3">
    <source>
        <dbReference type="ARBA" id="ARBA00022692"/>
    </source>
</evidence>
<feature type="transmembrane region" description="Helical" evidence="6">
    <location>
        <begin position="398"/>
        <end position="420"/>
    </location>
</feature>
<evidence type="ECO:0000256" key="6">
    <source>
        <dbReference type="SAM" id="Phobius"/>
    </source>
</evidence>
<feature type="transmembrane region" description="Helical" evidence="6">
    <location>
        <begin position="270"/>
        <end position="290"/>
    </location>
</feature>
<gene>
    <name evidence="8" type="ORF">PQ455_05195</name>
</gene>